<dbReference type="PROSITE" id="PS51741">
    <property type="entry name" value="F_BAR"/>
    <property type="match status" value="1"/>
</dbReference>
<dbReference type="GO" id="GO:0005543">
    <property type="term" value="F:phospholipid binding"/>
    <property type="evidence" value="ECO:0007669"/>
    <property type="project" value="TreeGrafter"/>
</dbReference>
<name>A0A8H7S5Z7_9FUNG</name>
<evidence type="ECO:0000256" key="5">
    <source>
        <dbReference type="ARBA" id="ARBA00023212"/>
    </source>
</evidence>
<gene>
    <name evidence="12" type="ORF">INT45_014108</name>
</gene>
<feature type="region of interest" description="Disordered" evidence="9">
    <location>
        <begin position="356"/>
        <end position="385"/>
    </location>
</feature>
<comment type="subcellular location">
    <subcellularLocation>
        <location evidence="1">Cytoplasm</location>
        <location evidence="1">Cytoskeleton</location>
    </subcellularLocation>
</comment>
<protein>
    <recommendedName>
        <fullName evidence="14">SH3 domain-containing protein</fullName>
    </recommendedName>
</protein>
<evidence type="ECO:0000256" key="4">
    <source>
        <dbReference type="ARBA" id="ARBA00022553"/>
    </source>
</evidence>
<feature type="compositionally biased region" description="Low complexity" evidence="9">
    <location>
        <begin position="975"/>
        <end position="991"/>
    </location>
</feature>
<dbReference type="SUPFAM" id="SSF103657">
    <property type="entry name" value="BAR/IMD domain-like"/>
    <property type="match status" value="1"/>
</dbReference>
<dbReference type="Pfam" id="PF00611">
    <property type="entry name" value="FCH"/>
    <property type="match status" value="1"/>
</dbReference>
<dbReference type="CDD" id="cd00174">
    <property type="entry name" value="SH3"/>
    <property type="match status" value="1"/>
</dbReference>
<dbReference type="GO" id="GO:0009898">
    <property type="term" value="C:cytoplasmic side of plasma membrane"/>
    <property type="evidence" value="ECO:0007669"/>
    <property type="project" value="TreeGrafter"/>
</dbReference>
<feature type="compositionally biased region" description="Basic and acidic residues" evidence="9">
    <location>
        <begin position="557"/>
        <end position="569"/>
    </location>
</feature>
<feature type="domain" description="SH3" evidence="10">
    <location>
        <begin position="996"/>
        <end position="1059"/>
    </location>
</feature>
<dbReference type="Gene3D" id="2.30.30.40">
    <property type="entry name" value="SH3 Domains"/>
    <property type="match status" value="1"/>
</dbReference>
<feature type="compositionally biased region" description="Basic and acidic residues" evidence="9">
    <location>
        <begin position="399"/>
        <end position="410"/>
    </location>
</feature>
<evidence type="ECO:0000256" key="6">
    <source>
        <dbReference type="PROSITE-ProRule" id="PRU00192"/>
    </source>
</evidence>
<dbReference type="SMART" id="SM00326">
    <property type="entry name" value="SH3"/>
    <property type="match status" value="1"/>
</dbReference>
<dbReference type="InterPro" id="IPR031160">
    <property type="entry name" value="F_BAR_dom"/>
</dbReference>
<dbReference type="GO" id="GO:0120104">
    <property type="term" value="C:mitotic actomyosin contractile ring, proximal layer"/>
    <property type="evidence" value="ECO:0007669"/>
    <property type="project" value="TreeGrafter"/>
</dbReference>
<keyword evidence="2 6" id="KW-0728">SH3 domain</keyword>
<dbReference type="SUPFAM" id="SSF50044">
    <property type="entry name" value="SH3-domain"/>
    <property type="match status" value="1"/>
</dbReference>
<evidence type="ECO:0000256" key="8">
    <source>
        <dbReference type="SAM" id="Coils"/>
    </source>
</evidence>
<keyword evidence="3" id="KW-0963">Cytoplasm</keyword>
<dbReference type="PANTHER" id="PTHR23065:SF7">
    <property type="entry name" value="NOSTRIN, ISOFORM H"/>
    <property type="match status" value="1"/>
</dbReference>
<dbReference type="InterPro" id="IPR001452">
    <property type="entry name" value="SH3_domain"/>
</dbReference>
<keyword evidence="4" id="KW-0597">Phosphoprotein</keyword>
<feature type="region of interest" description="Disordered" evidence="9">
    <location>
        <begin position="812"/>
        <end position="884"/>
    </location>
</feature>
<feature type="region of interest" description="Disordered" evidence="9">
    <location>
        <begin position="675"/>
        <end position="744"/>
    </location>
</feature>
<feature type="coiled-coil region" evidence="8">
    <location>
        <begin position="176"/>
        <end position="210"/>
    </location>
</feature>
<feature type="compositionally biased region" description="Low complexity" evidence="9">
    <location>
        <begin position="847"/>
        <end position="858"/>
    </location>
</feature>
<dbReference type="GO" id="GO:0030036">
    <property type="term" value="P:actin cytoskeleton organization"/>
    <property type="evidence" value="ECO:0007669"/>
    <property type="project" value="UniProtKB-ARBA"/>
</dbReference>
<feature type="compositionally biased region" description="Polar residues" evidence="9">
    <location>
        <begin position="689"/>
        <end position="706"/>
    </location>
</feature>
<feature type="region of interest" description="Disordered" evidence="9">
    <location>
        <begin position="761"/>
        <end position="780"/>
    </location>
</feature>
<feature type="region of interest" description="Disordered" evidence="9">
    <location>
        <begin position="586"/>
        <end position="649"/>
    </location>
</feature>
<proteinExistence type="predicted"/>
<dbReference type="SMART" id="SM00055">
    <property type="entry name" value="FCH"/>
    <property type="match status" value="1"/>
</dbReference>
<keyword evidence="13" id="KW-1185">Reference proteome</keyword>
<feature type="domain" description="F-BAR" evidence="11">
    <location>
        <begin position="13"/>
        <end position="270"/>
    </location>
</feature>
<dbReference type="InterPro" id="IPR027267">
    <property type="entry name" value="AH/BAR_dom_sf"/>
</dbReference>
<feature type="compositionally biased region" description="Polar residues" evidence="9">
    <location>
        <begin position="543"/>
        <end position="555"/>
    </location>
</feature>
<dbReference type="InterPro" id="IPR001060">
    <property type="entry name" value="FCH_dom"/>
</dbReference>
<accession>A0A8H7S5Z7</accession>
<evidence type="ECO:0008006" key="14">
    <source>
        <dbReference type="Google" id="ProtNLM"/>
    </source>
</evidence>
<feature type="compositionally biased region" description="Polar residues" evidence="9">
    <location>
        <begin position="824"/>
        <end position="837"/>
    </location>
</feature>
<dbReference type="OrthoDB" id="27823at2759"/>
<dbReference type="PROSITE" id="PS50002">
    <property type="entry name" value="SH3"/>
    <property type="match status" value="1"/>
</dbReference>
<dbReference type="Pfam" id="PF14604">
    <property type="entry name" value="SH3_9"/>
    <property type="match status" value="1"/>
</dbReference>
<feature type="compositionally biased region" description="Polar residues" evidence="9">
    <location>
        <begin position="721"/>
        <end position="736"/>
    </location>
</feature>
<dbReference type="EMBL" id="JAEPRB010000089">
    <property type="protein sequence ID" value="KAG2222211.1"/>
    <property type="molecule type" value="Genomic_DNA"/>
</dbReference>
<evidence type="ECO:0000313" key="12">
    <source>
        <dbReference type="EMBL" id="KAG2222211.1"/>
    </source>
</evidence>
<feature type="compositionally biased region" description="Low complexity" evidence="9">
    <location>
        <begin position="446"/>
        <end position="463"/>
    </location>
</feature>
<feature type="region of interest" description="Disordered" evidence="9">
    <location>
        <begin position="397"/>
        <end position="570"/>
    </location>
</feature>
<evidence type="ECO:0000313" key="13">
    <source>
        <dbReference type="Proteomes" id="UP000646827"/>
    </source>
</evidence>
<evidence type="ECO:0000256" key="1">
    <source>
        <dbReference type="ARBA" id="ARBA00004245"/>
    </source>
</evidence>
<dbReference type="InterPro" id="IPR036028">
    <property type="entry name" value="SH3-like_dom_sf"/>
</dbReference>
<feature type="compositionally biased region" description="Low complexity" evidence="9">
    <location>
        <begin position="598"/>
        <end position="625"/>
    </location>
</feature>
<keyword evidence="7 8" id="KW-0175">Coiled coil</keyword>
<evidence type="ECO:0000256" key="9">
    <source>
        <dbReference type="SAM" id="MobiDB-lite"/>
    </source>
</evidence>
<evidence type="ECO:0000256" key="3">
    <source>
        <dbReference type="ARBA" id="ARBA00022490"/>
    </source>
</evidence>
<dbReference type="Proteomes" id="UP000646827">
    <property type="component" value="Unassembled WGS sequence"/>
</dbReference>
<organism evidence="12 13">
    <name type="scientific">Circinella minor</name>
    <dbReference type="NCBI Taxonomy" id="1195481"/>
    <lineage>
        <taxon>Eukaryota</taxon>
        <taxon>Fungi</taxon>
        <taxon>Fungi incertae sedis</taxon>
        <taxon>Mucoromycota</taxon>
        <taxon>Mucoromycotina</taxon>
        <taxon>Mucoromycetes</taxon>
        <taxon>Mucorales</taxon>
        <taxon>Lichtheimiaceae</taxon>
        <taxon>Circinella</taxon>
    </lineage>
</organism>
<evidence type="ECO:0000256" key="7">
    <source>
        <dbReference type="PROSITE-ProRule" id="PRU01077"/>
    </source>
</evidence>
<feature type="compositionally biased region" description="Basic and acidic residues" evidence="9">
    <location>
        <begin position="363"/>
        <end position="374"/>
    </location>
</feature>
<dbReference type="Gene3D" id="1.20.1270.60">
    <property type="entry name" value="Arfaptin homology (AH) domain/BAR domain"/>
    <property type="match status" value="1"/>
</dbReference>
<evidence type="ECO:0000259" key="11">
    <source>
        <dbReference type="PROSITE" id="PS51741"/>
    </source>
</evidence>
<comment type="caution">
    <text evidence="12">The sequence shown here is derived from an EMBL/GenBank/DDBJ whole genome shotgun (WGS) entry which is preliminary data.</text>
</comment>
<dbReference type="AlphaFoldDB" id="A0A8H7S5Z7"/>
<feature type="compositionally biased region" description="Polar residues" evidence="9">
    <location>
        <begin position="765"/>
        <end position="780"/>
    </location>
</feature>
<dbReference type="PANTHER" id="PTHR23065">
    <property type="entry name" value="PROLINE-SERINE-THREONINE PHOSPHATASE INTERACTING PROTEIN 1"/>
    <property type="match status" value="1"/>
</dbReference>
<keyword evidence="5" id="KW-0206">Cytoskeleton</keyword>
<reference evidence="12 13" key="1">
    <citation type="submission" date="2020-12" db="EMBL/GenBank/DDBJ databases">
        <title>Metabolic potential, ecology and presence of endohyphal bacteria is reflected in genomic diversity of Mucoromycotina.</title>
        <authorList>
            <person name="Muszewska A."/>
            <person name="Okrasinska A."/>
            <person name="Steczkiewicz K."/>
            <person name="Drgas O."/>
            <person name="Orlowska M."/>
            <person name="Perlinska-Lenart U."/>
            <person name="Aleksandrzak-Piekarczyk T."/>
            <person name="Szatraj K."/>
            <person name="Zielenkiewicz U."/>
            <person name="Pilsyk S."/>
            <person name="Malc E."/>
            <person name="Mieczkowski P."/>
            <person name="Kruszewska J.S."/>
            <person name="Biernat P."/>
            <person name="Pawlowska J."/>
        </authorList>
    </citation>
    <scope>NUCLEOTIDE SEQUENCE [LARGE SCALE GENOMIC DNA]</scope>
    <source>
        <strain evidence="12 13">CBS 142.35</strain>
    </source>
</reference>
<feature type="region of interest" description="Disordered" evidence="9">
    <location>
        <begin position="956"/>
        <end position="991"/>
    </location>
</feature>
<evidence type="ECO:0000259" key="10">
    <source>
        <dbReference type="PROSITE" id="PS50002"/>
    </source>
</evidence>
<feature type="compositionally biased region" description="Basic and acidic residues" evidence="9">
    <location>
        <begin position="485"/>
        <end position="496"/>
    </location>
</feature>
<evidence type="ECO:0000256" key="2">
    <source>
        <dbReference type="ARBA" id="ARBA00022443"/>
    </source>
</evidence>
<sequence>MATIVTPQPPSRLRFADSFWDGDDRGVEVILDKLRNSKQTCEEIKKLYEIRSQIEEDYGERLLKLSQLIVGQSEEGTLSESLSHIPSALETTARAHLDLAQQLKHHLETPLDGFVKEQRDMRRLHHQQIENARQLKNMHHTNAIKAKEFYTAECTKVAGMEKYLRERGSEMEDDEVQQVKEEIEEGKRMVNAAEQEYRHAIEVLESVTNDWINSWKTTCDTFQGMEEKRIHYVHGSLRSFSSMMSSVYLVDDQCCERIRTTLELTDVQSDIQEFISRYGTGREIPAPLRFEPFTSMDIQSEQITPASSVHQDLHSTAATTATAKALPPMPENNSNQEQLQSVDQELQDLSVKRKSLEASQIKSVDHTDHKDIPKDNQQQQPENQDAVVAAIQQVEDMLTVDKKPSDKETQRSIVTPVSEATMEQEDKKPETTTQQDTPVLEKQSEETLATTATTTNANEASASVSPDEPVAPATPPQVDTQTTEPVKDQEQQKKDTSSSLPATAIASALSPVEDQNRAASIASKGSDVRFKPMPNPAFKNDNNDPTITRVDSGSDLNIKDDEQPKDKEIPAAAVAAAASGAIAVAATSGTHADNNAGPTTEQQRQQQQTTTTPPIITTTPTDPTPGKNDGVATIEEDGSEKDYPLPPPKAEKWVISSIRRPQQLPVRAQNARMSMFSSQSPTPGIPASVDQTTTEQQPTASTSTGNKFHRPNAPFKIEIPNKTQQKPTSQPPVQVANNNNNNSYQGTQAAAQQIIAAGRAHAHQTSSWQSPINSSPNRRFSSVDRYHHSERPIPADPTIAANANAAYEDDIGIGRDTGVEPSPAYNNSVGKKSNISSFMKGVLKPANDGNSPNNGSRPNSDKSTHNKAYLQPSVSMSNENKKSKRFSMNVFKKEKKHHKQAEDPIYEDTVTSTVPSASGGVAAAASASAPILEEPSYGSAPIRPMSTAITPIAARPSSAIGNNRPMSMAYPPPSQQSQQPEPQQTGQGQLLDDGTPIIEYVQALWQYDAKVNTEMSFYAGDVFAVIHKQMDNWWVAELMDPRRRQRGLVPGNYMEQVNM</sequence>